<protein>
    <submittedName>
        <fullName evidence="2">Uncharacterized protein</fullName>
    </submittedName>
</protein>
<feature type="compositionally biased region" description="Polar residues" evidence="1">
    <location>
        <begin position="94"/>
        <end position="105"/>
    </location>
</feature>
<organism evidence="2 3">
    <name type="scientific">Araneus ventricosus</name>
    <name type="common">Orbweaver spider</name>
    <name type="synonym">Epeira ventricosa</name>
    <dbReference type="NCBI Taxonomy" id="182803"/>
    <lineage>
        <taxon>Eukaryota</taxon>
        <taxon>Metazoa</taxon>
        <taxon>Ecdysozoa</taxon>
        <taxon>Arthropoda</taxon>
        <taxon>Chelicerata</taxon>
        <taxon>Arachnida</taxon>
        <taxon>Araneae</taxon>
        <taxon>Araneomorphae</taxon>
        <taxon>Entelegynae</taxon>
        <taxon>Araneoidea</taxon>
        <taxon>Araneidae</taxon>
        <taxon>Araneus</taxon>
    </lineage>
</organism>
<feature type="region of interest" description="Disordered" evidence="1">
    <location>
        <begin position="1"/>
        <end position="62"/>
    </location>
</feature>
<evidence type="ECO:0000313" key="3">
    <source>
        <dbReference type="Proteomes" id="UP000499080"/>
    </source>
</evidence>
<dbReference type="Proteomes" id="UP000499080">
    <property type="component" value="Unassembled WGS sequence"/>
</dbReference>
<dbReference type="EMBL" id="BGPR01003851">
    <property type="protein sequence ID" value="GBM93132.1"/>
    <property type="molecule type" value="Genomic_DNA"/>
</dbReference>
<gene>
    <name evidence="2" type="ORF">AVEN_56421_1</name>
</gene>
<evidence type="ECO:0000256" key="1">
    <source>
        <dbReference type="SAM" id="MobiDB-lite"/>
    </source>
</evidence>
<name>A0A4Y2JUT5_ARAVE</name>
<evidence type="ECO:0000313" key="2">
    <source>
        <dbReference type="EMBL" id="GBM93132.1"/>
    </source>
</evidence>
<feature type="compositionally biased region" description="Polar residues" evidence="1">
    <location>
        <begin position="1"/>
        <end position="19"/>
    </location>
</feature>
<comment type="caution">
    <text evidence="2">The sequence shown here is derived from an EMBL/GenBank/DDBJ whole genome shotgun (WGS) entry which is preliminary data.</text>
</comment>
<keyword evidence="3" id="KW-1185">Reference proteome</keyword>
<accession>A0A4Y2JUT5</accession>
<dbReference type="AlphaFoldDB" id="A0A4Y2JUT5"/>
<feature type="region of interest" description="Disordered" evidence="1">
    <location>
        <begin position="83"/>
        <end position="105"/>
    </location>
</feature>
<reference evidence="2 3" key="1">
    <citation type="journal article" date="2019" name="Sci. Rep.">
        <title>Orb-weaving spider Araneus ventricosus genome elucidates the spidroin gene catalogue.</title>
        <authorList>
            <person name="Kono N."/>
            <person name="Nakamura H."/>
            <person name="Ohtoshi R."/>
            <person name="Moran D.A.P."/>
            <person name="Shinohara A."/>
            <person name="Yoshida Y."/>
            <person name="Fujiwara M."/>
            <person name="Mori M."/>
            <person name="Tomita M."/>
            <person name="Arakawa K."/>
        </authorList>
    </citation>
    <scope>NUCLEOTIDE SEQUENCE [LARGE SCALE GENOMIC DNA]</scope>
</reference>
<sequence>MTRTTPEQASPFSNFSSGGRLTHGIGFNVHQAHTHGGSAVESGFESGAHRPRSRDLRPPRPKVIHAVAVFRTGARGSRLQRWRQRGPGPLVGENFSTGYSTVVDK</sequence>
<proteinExistence type="predicted"/>